<sequence length="62" mass="7421">MSEFIKSLSKEIRKNEMFEDKNIQLLRFQFFKKSDTLKIVLRSIDPLNSSEEEELKSLILKN</sequence>
<dbReference type="AlphaFoldDB" id="A0AA86JH50"/>
<protein>
    <submittedName>
        <fullName evidence="1">Uncharacterized protein</fullName>
    </submittedName>
</protein>
<comment type="caution">
    <text evidence="1">The sequence shown here is derived from an EMBL/GenBank/DDBJ whole genome shotgun (WGS) entry which is preliminary data.</text>
</comment>
<organism evidence="1 2">
    <name type="scientific">Clostridium neonatale</name>
    <dbReference type="NCBI Taxonomy" id="137838"/>
    <lineage>
        <taxon>Bacteria</taxon>
        <taxon>Bacillati</taxon>
        <taxon>Bacillota</taxon>
        <taxon>Clostridia</taxon>
        <taxon>Eubacteriales</taxon>
        <taxon>Clostridiaceae</taxon>
        <taxon>Clostridium</taxon>
    </lineage>
</organism>
<accession>A0AA86JH50</accession>
<gene>
    <name evidence="1" type="ORF">CNEO_42483</name>
</gene>
<dbReference type="Proteomes" id="UP000789738">
    <property type="component" value="Unassembled WGS sequence"/>
</dbReference>
<reference evidence="1" key="1">
    <citation type="submission" date="2021-10" db="EMBL/GenBank/DDBJ databases">
        <authorList>
            <person name="Mesa V."/>
        </authorList>
    </citation>
    <scope>NUCLEOTIDE SEQUENCE</scope>
    <source>
        <strain evidence="1">CC3_PB</strain>
    </source>
</reference>
<evidence type="ECO:0000313" key="1">
    <source>
        <dbReference type="EMBL" id="CAG9706470.1"/>
    </source>
</evidence>
<proteinExistence type="predicted"/>
<name>A0AA86JH50_9CLOT</name>
<evidence type="ECO:0000313" key="2">
    <source>
        <dbReference type="Proteomes" id="UP000789738"/>
    </source>
</evidence>
<dbReference type="EMBL" id="CAKJVE010000004">
    <property type="protein sequence ID" value="CAG9706470.1"/>
    <property type="molecule type" value="Genomic_DNA"/>
</dbReference>